<keyword evidence="3" id="KW-1185">Reference proteome</keyword>
<evidence type="ECO:0000313" key="3">
    <source>
        <dbReference type="Proteomes" id="UP001230951"/>
    </source>
</evidence>
<sequence length="72" mass="8096">MEIAIDLEIAVGTVADRADMERRLDEAVAIAMTWATQEGRRGILVTRHDRDSFTVALSDAVPFGLTREHQNW</sequence>
<evidence type="ECO:0000313" key="1">
    <source>
        <dbReference type="EMBL" id="MDP9905658.1"/>
    </source>
</evidence>
<dbReference type="EMBL" id="JAUSTF010000001">
    <property type="protein sequence ID" value="MDQ0178602.1"/>
    <property type="molecule type" value="Genomic_DNA"/>
</dbReference>
<organism evidence="1 4">
    <name type="scientific">Arthrobacter bambusae</name>
    <dbReference type="NCBI Taxonomy" id="1338426"/>
    <lineage>
        <taxon>Bacteria</taxon>
        <taxon>Bacillati</taxon>
        <taxon>Actinomycetota</taxon>
        <taxon>Actinomycetes</taxon>
        <taxon>Micrococcales</taxon>
        <taxon>Micrococcaceae</taxon>
        <taxon>Arthrobacter</taxon>
    </lineage>
</organism>
<dbReference type="RefSeq" id="WP_284990480.1">
    <property type="nucleotide sequence ID" value="NZ_JAUSRG010000006.1"/>
</dbReference>
<name>A0AAW8DKP4_9MICC</name>
<protein>
    <submittedName>
        <fullName evidence="1">Uncharacterized protein</fullName>
    </submittedName>
</protein>
<evidence type="ECO:0000313" key="4">
    <source>
        <dbReference type="Proteomes" id="UP001242995"/>
    </source>
</evidence>
<accession>A0AAW8DKP4</accession>
<proteinExistence type="predicted"/>
<dbReference type="Proteomes" id="UP001242995">
    <property type="component" value="Unassembled WGS sequence"/>
</dbReference>
<reference evidence="1 3" key="1">
    <citation type="submission" date="2023-07" db="EMBL/GenBank/DDBJ databases">
        <title>Sorghum-associated microbial communities from plants grown in Nebraska, USA.</title>
        <authorList>
            <person name="Schachtman D."/>
        </authorList>
    </citation>
    <scope>NUCLEOTIDE SEQUENCE</scope>
    <source>
        <strain evidence="1">DS1006</strain>
        <strain evidence="2 3">DS1016</strain>
    </source>
</reference>
<comment type="caution">
    <text evidence="1">The sequence shown here is derived from an EMBL/GenBank/DDBJ whole genome shotgun (WGS) entry which is preliminary data.</text>
</comment>
<evidence type="ECO:0000313" key="2">
    <source>
        <dbReference type="EMBL" id="MDQ0178602.1"/>
    </source>
</evidence>
<dbReference type="AlphaFoldDB" id="A0AAW8DKP4"/>
<gene>
    <name evidence="1" type="ORF">J2S90_002629</name>
    <name evidence="2" type="ORF">J2S93_000009</name>
</gene>
<dbReference type="Proteomes" id="UP001230951">
    <property type="component" value="Unassembled WGS sequence"/>
</dbReference>
<dbReference type="EMBL" id="JAUSRG010000006">
    <property type="protein sequence ID" value="MDP9905658.1"/>
    <property type="molecule type" value="Genomic_DNA"/>
</dbReference>